<dbReference type="PROSITE" id="PS50297">
    <property type="entry name" value="ANK_REP_REGION"/>
    <property type="match status" value="3"/>
</dbReference>
<dbReference type="Pfam" id="PF12796">
    <property type="entry name" value="Ank_2"/>
    <property type="match status" value="2"/>
</dbReference>
<reference evidence="6" key="1">
    <citation type="journal article" date="2023" name="Mol. Phylogenet. Evol.">
        <title>Genome-scale phylogeny and comparative genomics of the fungal order Sordariales.</title>
        <authorList>
            <person name="Hensen N."/>
            <person name="Bonometti L."/>
            <person name="Westerberg I."/>
            <person name="Brannstrom I.O."/>
            <person name="Guillou S."/>
            <person name="Cros-Aarteil S."/>
            <person name="Calhoun S."/>
            <person name="Haridas S."/>
            <person name="Kuo A."/>
            <person name="Mondo S."/>
            <person name="Pangilinan J."/>
            <person name="Riley R."/>
            <person name="LaButti K."/>
            <person name="Andreopoulos B."/>
            <person name="Lipzen A."/>
            <person name="Chen C."/>
            <person name="Yan M."/>
            <person name="Daum C."/>
            <person name="Ng V."/>
            <person name="Clum A."/>
            <person name="Steindorff A."/>
            <person name="Ohm R.A."/>
            <person name="Martin F."/>
            <person name="Silar P."/>
            <person name="Natvig D.O."/>
            <person name="Lalanne C."/>
            <person name="Gautier V."/>
            <person name="Ament-Velasquez S.L."/>
            <person name="Kruys A."/>
            <person name="Hutchinson M.I."/>
            <person name="Powell A.J."/>
            <person name="Barry K."/>
            <person name="Miller A.N."/>
            <person name="Grigoriev I.V."/>
            <person name="Debuchy R."/>
            <person name="Gladieux P."/>
            <person name="Hiltunen Thoren M."/>
            <person name="Johannesson H."/>
        </authorList>
    </citation>
    <scope>NUCLEOTIDE SEQUENCE</scope>
    <source>
        <strain evidence="6">SMH4131-1</strain>
    </source>
</reference>
<feature type="region of interest" description="Disordered" evidence="4">
    <location>
        <begin position="1"/>
        <end position="37"/>
    </location>
</feature>
<dbReference type="InterPro" id="IPR036770">
    <property type="entry name" value="Ankyrin_rpt-contain_sf"/>
</dbReference>
<dbReference type="InterPro" id="IPR027417">
    <property type="entry name" value="P-loop_NTPase"/>
</dbReference>
<dbReference type="PANTHER" id="PTHR24126:SF14">
    <property type="entry name" value="ANK_REP_REGION DOMAIN-CONTAINING PROTEIN"/>
    <property type="match status" value="1"/>
</dbReference>
<dbReference type="Pfam" id="PF24883">
    <property type="entry name" value="NPHP3_N"/>
    <property type="match status" value="1"/>
</dbReference>
<organism evidence="6 7">
    <name type="scientific">Cercophora scortea</name>
    <dbReference type="NCBI Taxonomy" id="314031"/>
    <lineage>
        <taxon>Eukaryota</taxon>
        <taxon>Fungi</taxon>
        <taxon>Dikarya</taxon>
        <taxon>Ascomycota</taxon>
        <taxon>Pezizomycotina</taxon>
        <taxon>Sordariomycetes</taxon>
        <taxon>Sordariomycetidae</taxon>
        <taxon>Sordariales</taxon>
        <taxon>Lasiosphaeriaceae</taxon>
        <taxon>Cercophora</taxon>
    </lineage>
</organism>
<dbReference type="SMART" id="SM00248">
    <property type="entry name" value="ANK"/>
    <property type="match status" value="16"/>
</dbReference>
<dbReference type="PRINTS" id="PR01415">
    <property type="entry name" value="ANKYRIN"/>
</dbReference>
<feature type="repeat" description="ANK" evidence="3">
    <location>
        <begin position="990"/>
        <end position="1022"/>
    </location>
</feature>
<dbReference type="Pfam" id="PF00023">
    <property type="entry name" value="Ank"/>
    <property type="match status" value="1"/>
</dbReference>
<evidence type="ECO:0000256" key="1">
    <source>
        <dbReference type="ARBA" id="ARBA00022737"/>
    </source>
</evidence>
<dbReference type="InterPro" id="IPR002110">
    <property type="entry name" value="Ankyrin_rpt"/>
</dbReference>
<comment type="caution">
    <text evidence="6">The sequence shown here is derived from an EMBL/GenBank/DDBJ whole genome shotgun (WGS) entry which is preliminary data.</text>
</comment>
<feature type="repeat" description="ANK" evidence="3">
    <location>
        <begin position="641"/>
        <end position="673"/>
    </location>
</feature>
<feature type="repeat" description="ANK" evidence="3">
    <location>
        <begin position="608"/>
        <end position="640"/>
    </location>
</feature>
<reference evidence="6" key="2">
    <citation type="submission" date="2023-06" db="EMBL/GenBank/DDBJ databases">
        <authorList>
            <consortium name="Lawrence Berkeley National Laboratory"/>
            <person name="Haridas S."/>
            <person name="Hensen N."/>
            <person name="Bonometti L."/>
            <person name="Westerberg I."/>
            <person name="Brannstrom I.O."/>
            <person name="Guillou S."/>
            <person name="Cros-Aarteil S."/>
            <person name="Calhoun S."/>
            <person name="Kuo A."/>
            <person name="Mondo S."/>
            <person name="Pangilinan J."/>
            <person name="Riley R."/>
            <person name="Labutti K."/>
            <person name="Andreopoulos B."/>
            <person name="Lipzen A."/>
            <person name="Chen C."/>
            <person name="Yanf M."/>
            <person name="Daum C."/>
            <person name="Ng V."/>
            <person name="Clum A."/>
            <person name="Steindorff A."/>
            <person name="Ohm R."/>
            <person name="Martin F."/>
            <person name="Silar P."/>
            <person name="Natvig D."/>
            <person name="Lalanne C."/>
            <person name="Gautier V."/>
            <person name="Ament-Velasquez S.L."/>
            <person name="Kruys A."/>
            <person name="Hutchinson M.I."/>
            <person name="Powell A.J."/>
            <person name="Barry K."/>
            <person name="Miller A.N."/>
            <person name="Grigoriev I.V."/>
            <person name="Debuchy R."/>
            <person name="Gladieux P."/>
            <person name="Thoren M.H."/>
            <person name="Johannesson H."/>
        </authorList>
    </citation>
    <scope>NUCLEOTIDE SEQUENCE</scope>
    <source>
        <strain evidence="6">SMH4131-1</strain>
    </source>
</reference>
<name>A0AAE0IA42_9PEZI</name>
<accession>A0AAE0IA42</accession>
<dbReference type="Proteomes" id="UP001286456">
    <property type="component" value="Unassembled WGS sequence"/>
</dbReference>
<keyword evidence="2 3" id="KW-0040">ANK repeat</keyword>
<dbReference type="SUPFAM" id="SSF48403">
    <property type="entry name" value="Ankyrin repeat"/>
    <property type="match status" value="4"/>
</dbReference>
<sequence length="2016" mass="220681">MEPDDALFTSVDNSDMDGSDQWAHDSGDSGDSDSDVVLLGRDDVSDFNEDNILPAPPETLARIREWLRPTEYDADHSDYKKHLGSHLAGTGHWLSLSAVYRQWRDGSDHGMLWIRGIPGSGKSVFAATLAYELARDSVPVLYFFFRQIIDGNREPVAALRDWLAQILDYSPPLQARLSQYIKADRELGSLSTAGLWRELRLAMVYLPRVYCITDALDEMDQGAESDSFLKALAGLGAWRPAQVKVLTTSRPVPSVESPLRAARSLHIRLDENHVDADIALYVQQKLVSSAFSEPDRLLVKTAVPGRANGLFLYARLAMDAFMEPGADAHAVLRGLPLDLNAMYISLLKEHAARSGVPPRLQLLVLRWLIFAIRPLRLLEVADMINATQRGLHAGHPGLLKATKGDVCRACSPLVELLPDETISVVHHSFTEFLKGTTSGHALLDHGVAQSMLAVICIRYLQSGCLDRVQEEIAPVMGEPVIKPFKDARKHSLPLGLILVRYPFAEYASANWHIHAKRAEVLGRGVVNPSPERSELAQSLSQFMGSGAGSSSSLHLKSLVIMGHFSGIGYRGTWLHVAALANLSECALSLLDKSQDDDAARMIEARDDEGNTPLCLAARDGNLDVARVLVDRGAKMNVRNMYGMAPLHLAAANNYAKIAGMLIARGASPFLPRKVQRLDGNGHLETLSVFLPFLHILARYIALWGHGGEQPESTDMLRVLVDAGADLHAVDENHHTPLFTVIAAGKGGYRGRDPTLVSLDQALFQHLLEAGAVLDTRDSRGRTLLHVCMAQINMPLFQTLVLKHGLDPLAVDGAGNTVWHELMSVERLLSYSAVPGASGSQNADPVIYLFDYLVSLGVDHTKRNHEGRSPLHSLVSIPEYNVGDATSSKRLRYFLGLYSNLDHQDNHGITPLHFAATHSEIFAAQLLEAGANPVAQTLERLTPLHTAARCRQSNVVGLLLDRIKTLAATKASSVADTGRFLSGHVNAADDYGRTALNYACKSGRPETVALLLEAGAHVNSCGVAYRFSPLARKTLLEACTDFESEDALWATRYGPVVKLGIQAGPTAARCIKMDDRERPWDENEPGTARLDEILQTLVSHGMNLQGTSTSNLVRCIVQAARTGCEYTVERLWNLSKQAAGLSTLDTGNNPVSNYEIMSCIKRRQAMRDALTGLGIFATGHVDSMDESPASIVVERFLTTHRQYDWIVEAVHANELDLFNTNRQVTDRRRPLVERLVKLGLLHVLEKLCVDPQTKEGIRSYSVDLSRRSGRQRTGNLGPQEGPRDLESPLPRLAWQPRFNNMAVVRFLTETVGIDCTSGLHYLARGEHWWHVHRGLPYLIGRRVDLEKWDPCGQTALLAALAGPGPYYKAPDAGRRRGADPFSYPDAEGDPYMPFRNDAVKILIQAGADVNAMVAGEGATCLELAKDLETTKLLIQHGATVTSEALFESISGQDAGVVEVLLSCSSVDLNEKALAYNCIAAIVEGAPPDSLPVAKLDSPAGSRIPPRILQEEVDAGCKRVVPVDVLARWAKLGKIGDHGPVLAGYDSFLARYPRFDSVPEEMEHKVRFDNWDIPDAELTPIHYAAKVNQSEMGRRHSGPGQPSYEIINALLRHGADVYETFKAAKRSAGSLNIIYNSNFTGRDHLQLEDRTAIHEIFASCIVQPFLELLPDLDLECRDSRGCTLFLAVCSTGRGPDCPVDRLGLSTTWATGNINGKEAAPHPKSVAVALLDRGADILAVDSAGRNALHHLVGGYARETAETIKLVIERAPALVRQPDKHGITPFQFALWRLAYHQGAPVADPLAWKGLSHESSNTAAEQILLMASHIPEAELCSHVGAHDPLGQTPLHRLAANLRYPVVRDLFANLLRLGADINARTEWNGESPLFCFLSSAPSGNETAIETAHERSVFDMCDAAGADWLDARNTAGETLLHAVGRTKSGFNQPSGAAGDQPSWSEDFTQSQIEQRCVERDAVIMARWRYLVEEKGLDPLAEDGNQRTALDLAVAFGNQVVLDMYKPE</sequence>
<feature type="domain" description="Nephrocystin 3-like N-terminal" evidence="5">
    <location>
        <begin position="89"/>
        <end position="250"/>
    </location>
</feature>
<feature type="region of interest" description="Disordered" evidence="4">
    <location>
        <begin position="1267"/>
        <end position="1287"/>
    </location>
</feature>
<keyword evidence="7" id="KW-1185">Reference proteome</keyword>
<proteinExistence type="predicted"/>
<dbReference type="Gene3D" id="3.40.50.300">
    <property type="entry name" value="P-loop containing nucleotide triphosphate hydrolases"/>
    <property type="match status" value="1"/>
</dbReference>
<evidence type="ECO:0000256" key="3">
    <source>
        <dbReference type="PROSITE-ProRule" id="PRU00023"/>
    </source>
</evidence>
<evidence type="ECO:0000259" key="5">
    <source>
        <dbReference type="Pfam" id="PF24883"/>
    </source>
</evidence>
<dbReference type="Gene3D" id="1.25.40.20">
    <property type="entry name" value="Ankyrin repeat-containing domain"/>
    <property type="match status" value="6"/>
</dbReference>
<dbReference type="SUPFAM" id="SSF52540">
    <property type="entry name" value="P-loop containing nucleoside triphosphate hydrolases"/>
    <property type="match status" value="1"/>
</dbReference>
<gene>
    <name evidence="6" type="ORF">B0T19DRAFT_487630</name>
</gene>
<evidence type="ECO:0000256" key="4">
    <source>
        <dbReference type="SAM" id="MobiDB-lite"/>
    </source>
</evidence>
<dbReference type="PANTHER" id="PTHR24126">
    <property type="entry name" value="ANKYRIN REPEAT, PH AND SEC7 DOMAIN CONTAINING PROTEIN SECG-RELATED"/>
    <property type="match status" value="1"/>
</dbReference>
<dbReference type="PROSITE" id="PS50088">
    <property type="entry name" value="ANK_REPEAT"/>
    <property type="match status" value="4"/>
</dbReference>
<feature type="repeat" description="ANK" evidence="3">
    <location>
        <begin position="1840"/>
        <end position="1876"/>
    </location>
</feature>
<dbReference type="EMBL" id="JAUEPO010000005">
    <property type="protein sequence ID" value="KAK3321263.1"/>
    <property type="molecule type" value="Genomic_DNA"/>
</dbReference>
<evidence type="ECO:0000256" key="2">
    <source>
        <dbReference type="ARBA" id="ARBA00023043"/>
    </source>
</evidence>
<evidence type="ECO:0000313" key="6">
    <source>
        <dbReference type="EMBL" id="KAK3321263.1"/>
    </source>
</evidence>
<keyword evidence="1" id="KW-0677">Repeat</keyword>
<evidence type="ECO:0000313" key="7">
    <source>
        <dbReference type="Proteomes" id="UP001286456"/>
    </source>
</evidence>
<dbReference type="InterPro" id="IPR056884">
    <property type="entry name" value="NPHP3-like_N"/>
</dbReference>
<protein>
    <recommendedName>
        <fullName evidence="5">Nephrocystin 3-like N-terminal domain-containing protein</fullName>
    </recommendedName>
</protein>